<accession>A0A9J7YM28</accession>
<organism evidence="2 3">
    <name type="scientific">Cyprinus carpio carpio</name>
    <dbReference type="NCBI Taxonomy" id="630221"/>
    <lineage>
        <taxon>Eukaryota</taxon>
        <taxon>Metazoa</taxon>
        <taxon>Chordata</taxon>
        <taxon>Craniata</taxon>
        <taxon>Vertebrata</taxon>
        <taxon>Euteleostomi</taxon>
        <taxon>Actinopterygii</taxon>
        <taxon>Neopterygii</taxon>
        <taxon>Teleostei</taxon>
        <taxon>Ostariophysi</taxon>
        <taxon>Cypriniformes</taxon>
        <taxon>Cyprinidae</taxon>
        <taxon>Cyprininae</taxon>
        <taxon>Cyprinus</taxon>
    </lineage>
</organism>
<reference evidence="2" key="2">
    <citation type="submission" date="2025-09" db="UniProtKB">
        <authorList>
            <consortium name="Ensembl"/>
        </authorList>
    </citation>
    <scope>IDENTIFICATION</scope>
</reference>
<dbReference type="AlphaFoldDB" id="A0A9J7YM28"/>
<evidence type="ECO:0000313" key="3">
    <source>
        <dbReference type="Proteomes" id="UP001108240"/>
    </source>
</evidence>
<keyword evidence="3" id="KW-1185">Reference proteome</keyword>
<evidence type="ECO:0000313" key="2">
    <source>
        <dbReference type="Ensembl" id="ENSCCRP00000121439.1"/>
    </source>
</evidence>
<dbReference type="Pfam" id="PF10441">
    <property type="entry name" value="Urb2"/>
    <property type="match status" value="1"/>
</dbReference>
<reference evidence="2" key="1">
    <citation type="submission" date="2025-08" db="UniProtKB">
        <authorList>
            <consortium name="Ensembl"/>
        </authorList>
    </citation>
    <scope>IDENTIFICATION</scope>
</reference>
<dbReference type="PANTHER" id="PTHR15682">
    <property type="entry name" value="UNHEALTHY RIBOSOME BIOGENESIS PROTEIN 2 HOMOLOG"/>
    <property type="match status" value="1"/>
</dbReference>
<proteinExistence type="predicted"/>
<name>A0A9J7YM28_CYPCA</name>
<protein>
    <submittedName>
        <fullName evidence="2">URB2 ribosome biogenesis homolog</fullName>
    </submittedName>
</protein>
<sequence length="326" mass="37267">MAAIFSGIHLKLKNPRTPWPDKLKLARFAWISTQCLLPNKEQVLFDWTSHALTGFYNKKVDVPSEVVEGLWTYLDDILHSRKLHDVLSQGKTISLRLTLAQFVIKESSKIPSLTRALTLPALETLTVLLRQGEAKISNPHHVIVVLGALQFVPLDSHSMEDYHAAFEAIHEALFATIHCYPQVMLKASPTFLNCFYRLVSSVMHEGRQRGDSDRASEKDKECLLKCAMLVERMYTHIANAAEDFTVMSSFIVAQYVSELQRVTLQPEIKAHLTEGIYCILDHCVERDIKFLNTSLQMGVKEVFNELYNSYTHYHKSQRQGEEKYTV</sequence>
<dbReference type="GO" id="GO:0042254">
    <property type="term" value="P:ribosome biogenesis"/>
    <property type="evidence" value="ECO:0007669"/>
    <property type="project" value="TreeGrafter"/>
</dbReference>
<dbReference type="InterPro" id="IPR018849">
    <property type="entry name" value="Urb2/Npa2_C"/>
</dbReference>
<dbReference type="Proteomes" id="UP001108240">
    <property type="component" value="Unplaced"/>
</dbReference>
<dbReference type="PANTHER" id="PTHR15682:SF2">
    <property type="entry name" value="UNHEALTHY RIBOSOME BIOGENESIS PROTEIN 2 HOMOLOG"/>
    <property type="match status" value="1"/>
</dbReference>
<dbReference type="InterPro" id="IPR052609">
    <property type="entry name" value="Ribosome_Biogenesis_Reg"/>
</dbReference>
<dbReference type="Ensembl" id="ENSCCRT00000146117.1">
    <property type="protein sequence ID" value="ENSCCRP00000121439.1"/>
    <property type="gene ID" value="ENSCCRG00000073062.1"/>
</dbReference>
<dbReference type="GO" id="GO:0005730">
    <property type="term" value="C:nucleolus"/>
    <property type="evidence" value="ECO:0007669"/>
    <property type="project" value="TreeGrafter"/>
</dbReference>
<evidence type="ECO:0000259" key="1">
    <source>
        <dbReference type="Pfam" id="PF10441"/>
    </source>
</evidence>
<feature type="domain" description="Nucleolar 27S pre-rRNA processing Urb2/Npa2 C-terminal" evidence="1">
    <location>
        <begin position="121"/>
        <end position="318"/>
    </location>
</feature>
<dbReference type="GeneTree" id="ENSGT00390000009258"/>